<accession>A0A507QRH4</accession>
<proteinExistence type="predicted"/>
<comment type="caution">
    <text evidence="2">The sequence shown here is derived from an EMBL/GenBank/DDBJ whole genome shotgun (WGS) entry which is preliminary data.</text>
</comment>
<evidence type="ECO:0000313" key="2">
    <source>
        <dbReference type="EMBL" id="TQB69610.1"/>
    </source>
</evidence>
<keyword evidence="3" id="KW-1185">Reference proteome</keyword>
<reference evidence="2 3" key="1">
    <citation type="submission" date="2019-06" db="EMBL/GenBank/DDBJ databases">
        <title>Wine fermentation using esterase from Monascus purpureus.</title>
        <authorList>
            <person name="Geng C."/>
            <person name="Zhang Y."/>
        </authorList>
    </citation>
    <scope>NUCLEOTIDE SEQUENCE [LARGE SCALE GENOMIC DNA]</scope>
    <source>
        <strain evidence="2">HQ1</strain>
    </source>
</reference>
<dbReference type="EMBL" id="VIFY01000144">
    <property type="protein sequence ID" value="TQB69610.1"/>
    <property type="molecule type" value="Genomic_DNA"/>
</dbReference>
<dbReference type="AlphaFoldDB" id="A0A507QRH4"/>
<evidence type="ECO:0000313" key="3">
    <source>
        <dbReference type="Proteomes" id="UP000319663"/>
    </source>
</evidence>
<dbReference type="STRING" id="5098.A0A507QRH4"/>
<feature type="region of interest" description="Disordered" evidence="1">
    <location>
        <begin position="518"/>
        <end position="541"/>
    </location>
</feature>
<feature type="region of interest" description="Disordered" evidence="1">
    <location>
        <begin position="183"/>
        <end position="222"/>
    </location>
</feature>
<feature type="compositionally biased region" description="Polar residues" evidence="1">
    <location>
        <begin position="198"/>
        <end position="217"/>
    </location>
</feature>
<organism evidence="2 3">
    <name type="scientific">Monascus purpureus</name>
    <name type="common">Red mold</name>
    <name type="synonym">Monascus anka</name>
    <dbReference type="NCBI Taxonomy" id="5098"/>
    <lineage>
        <taxon>Eukaryota</taxon>
        <taxon>Fungi</taxon>
        <taxon>Dikarya</taxon>
        <taxon>Ascomycota</taxon>
        <taxon>Pezizomycotina</taxon>
        <taxon>Eurotiomycetes</taxon>
        <taxon>Eurotiomycetidae</taxon>
        <taxon>Eurotiales</taxon>
        <taxon>Aspergillaceae</taxon>
        <taxon>Monascus</taxon>
    </lineage>
</organism>
<sequence length="664" mass="73066">MFCNLIDSGIPKTCLSFGKNIHSIPSNPRGDGPRTDSAVSVPVSIPHVSYPYLHPYADTDLEANDAYGNHEGYWVRPFTCECQCLLNAKLNLNPIARSIASPLSLSSSLSSTDSLSESLSTSSTFQEPKQEQMPTQIQNQNCLDWSHAAISVDPRHHQSMQRMILPLSSGLYDPSLTGHVHGGHLYQHHGLPIEPGKRNQSPSLGAPNAEQTETAITSPFDEKDTKFEAFASPYDLELVHHHHHHHHHHSRPSSFYLSTTDTDDAVSLCIKTENEFSRSSFCESNSPGSSLGTWPSASACGFNSESFFTAGSGSSPGSPSSSSLLPPLTHDTGVAVGASINVQQERQGCLLSHEDANMNVNLKACSSASLPSWPLSESTSTCPNTDGQWNLLLPPRDGPANDMNWVSTSFLSAGWHELDPNANPSIPLVHPTHLISNPMGTSNVNSRPFLSQSPLPLSTLAQDPGMDTDRDSISICLKAEQFTPDIDTPMSKDDMDMEPYLLHPSNSSTKEKMVAVNTATENNHKRRESKSPSPTQDQYQDHTAAKTNTDINTLQLQFLRQKLSSTTKPDLNRHSPKNIFLIEGKRRGLSYKDIKRLGGFKEAESTLRGRFRTLTKSKEQRVRRPQWQNTDVSFYPIPSIHIRKGVSIPDTNRLIPDPSPLRSC</sequence>
<name>A0A507QRH4_MONPU</name>
<gene>
    <name evidence="2" type="ORF">MPDQ_001605</name>
</gene>
<dbReference type="Proteomes" id="UP000319663">
    <property type="component" value="Unassembled WGS sequence"/>
</dbReference>
<protein>
    <submittedName>
        <fullName evidence="2">Uncharacterized protein</fullName>
    </submittedName>
</protein>
<evidence type="ECO:0000256" key="1">
    <source>
        <dbReference type="SAM" id="MobiDB-lite"/>
    </source>
</evidence>